<evidence type="ECO:0000313" key="2">
    <source>
        <dbReference type="EMBL" id="PWI73352.1"/>
    </source>
</evidence>
<evidence type="ECO:0000313" key="3">
    <source>
        <dbReference type="Proteomes" id="UP000245956"/>
    </source>
</evidence>
<dbReference type="AlphaFoldDB" id="A0A2U3EFW3"/>
<gene>
    <name evidence="2" type="ORF">PCL_10367</name>
</gene>
<comment type="caution">
    <text evidence="2">The sequence shown here is derived from an EMBL/GenBank/DDBJ whole genome shotgun (WGS) entry which is preliminary data.</text>
</comment>
<organism evidence="2 3">
    <name type="scientific">Purpureocillium lilacinum</name>
    <name type="common">Paecilomyces lilacinus</name>
    <dbReference type="NCBI Taxonomy" id="33203"/>
    <lineage>
        <taxon>Eukaryota</taxon>
        <taxon>Fungi</taxon>
        <taxon>Dikarya</taxon>
        <taxon>Ascomycota</taxon>
        <taxon>Pezizomycotina</taxon>
        <taxon>Sordariomycetes</taxon>
        <taxon>Hypocreomycetidae</taxon>
        <taxon>Hypocreales</taxon>
        <taxon>Ophiocordycipitaceae</taxon>
        <taxon>Purpureocillium</taxon>
    </lineage>
</organism>
<feature type="region of interest" description="Disordered" evidence="1">
    <location>
        <begin position="1"/>
        <end position="69"/>
    </location>
</feature>
<dbReference type="EMBL" id="LCWV01000005">
    <property type="protein sequence ID" value="PWI73352.1"/>
    <property type="molecule type" value="Genomic_DNA"/>
</dbReference>
<name>A0A2U3EFW3_PURLI</name>
<feature type="region of interest" description="Disordered" evidence="1">
    <location>
        <begin position="101"/>
        <end position="138"/>
    </location>
</feature>
<proteinExistence type="predicted"/>
<evidence type="ECO:0000256" key="1">
    <source>
        <dbReference type="SAM" id="MobiDB-lite"/>
    </source>
</evidence>
<protein>
    <submittedName>
        <fullName evidence="2">Uncharacterized protein</fullName>
    </submittedName>
</protein>
<dbReference type="Proteomes" id="UP000245956">
    <property type="component" value="Unassembled WGS sequence"/>
</dbReference>
<accession>A0A2U3EFW3</accession>
<sequence length="138" mass="14753">MEDERLSITAAAPHRLALSKLSPKLARPPPVTQPPASAHDGPHHRKQASQPAVMQSVPAPLPYRAPHNLPTYHRNSISLQASAAPPFVPAEHETHGRWAGMTGASSAARPPAPSREHVAVASPGWQQRAEPRAPSRPV</sequence>
<reference evidence="2 3" key="1">
    <citation type="journal article" date="2016" name="Front. Microbiol.">
        <title>Genome and transcriptome sequences reveal the specific parasitism of the nematophagous Purpureocillium lilacinum 36-1.</title>
        <authorList>
            <person name="Xie J."/>
            <person name="Li S."/>
            <person name="Mo C."/>
            <person name="Xiao X."/>
            <person name="Peng D."/>
            <person name="Wang G."/>
            <person name="Xiao Y."/>
        </authorList>
    </citation>
    <scope>NUCLEOTIDE SEQUENCE [LARGE SCALE GENOMIC DNA]</scope>
    <source>
        <strain evidence="2 3">36-1</strain>
    </source>
</reference>
<feature type="compositionally biased region" description="Basic and acidic residues" evidence="1">
    <location>
        <begin position="129"/>
        <end position="138"/>
    </location>
</feature>